<accession>A0A7C1FS19</accession>
<dbReference type="EMBL" id="DSMG01000070">
    <property type="protein sequence ID" value="HDX31075.1"/>
    <property type="molecule type" value="Genomic_DNA"/>
</dbReference>
<keyword evidence="1" id="KW-0472">Membrane</keyword>
<evidence type="ECO:0000256" key="1">
    <source>
        <dbReference type="SAM" id="Phobius"/>
    </source>
</evidence>
<proteinExistence type="predicted"/>
<feature type="transmembrane region" description="Helical" evidence="1">
    <location>
        <begin position="168"/>
        <end position="188"/>
    </location>
</feature>
<reference evidence="2" key="1">
    <citation type="journal article" date="2020" name="mSystems">
        <title>Genome- and Community-Level Interaction Insights into Carbon Utilization and Element Cycling Functions of Hydrothermarchaeota in Hydrothermal Sediment.</title>
        <authorList>
            <person name="Zhou Z."/>
            <person name="Liu Y."/>
            <person name="Xu W."/>
            <person name="Pan J."/>
            <person name="Luo Z.H."/>
            <person name="Li M."/>
        </authorList>
    </citation>
    <scope>NUCLEOTIDE SEQUENCE [LARGE SCALE GENOMIC DNA]</scope>
    <source>
        <strain evidence="2">SpSt-289</strain>
    </source>
</reference>
<keyword evidence="1" id="KW-0812">Transmembrane</keyword>
<comment type="caution">
    <text evidence="2">The sequence shown here is derived from an EMBL/GenBank/DDBJ whole genome shotgun (WGS) entry which is preliminary data.</text>
</comment>
<name>A0A7C1FS19_9CHLR</name>
<gene>
    <name evidence="2" type="ORF">ENQ20_06220</name>
</gene>
<evidence type="ECO:0000313" key="2">
    <source>
        <dbReference type="EMBL" id="HDX31075.1"/>
    </source>
</evidence>
<protein>
    <submittedName>
        <fullName evidence="2">Uncharacterized protein</fullName>
    </submittedName>
</protein>
<keyword evidence="1" id="KW-1133">Transmembrane helix</keyword>
<organism evidence="2">
    <name type="scientific">Caldilinea aerophila</name>
    <dbReference type="NCBI Taxonomy" id="133453"/>
    <lineage>
        <taxon>Bacteria</taxon>
        <taxon>Bacillati</taxon>
        <taxon>Chloroflexota</taxon>
        <taxon>Caldilineae</taxon>
        <taxon>Caldilineales</taxon>
        <taxon>Caldilineaceae</taxon>
        <taxon>Caldilinea</taxon>
    </lineage>
</organism>
<dbReference type="AlphaFoldDB" id="A0A7C1FS19"/>
<feature type="transmembrane region" description="Helical" evidence="1">
    <location>
        <begin position="98"/>
        <end position="126"/>
    </location>
</feature>
<sequence length="199" mass="22714">MNWSNKTEDRLQETMRPSDEQEFEWLMSLALDDRLSTDERARFETLLTKHEELAHVWNSWRWIDRQFAATPAIVPSSGFVQRFEARLAQQEQQRQQRVLLLSAALAVTALVMVFLAIIGIGALILFTQGQWIGEQLRILAFAYTSLQRWVTSTFETAAALARTPQAQLLGALYTLFVIVIMAALGQLLRHSTRSPNRPA</sequence>